<protein>
    <submittedName>
        <fullName evidence="1">Putative transcriptional regulator</fullName>
    </submittedName>
</protein>
<name>A0A561QWL9_9HYPH</name>
<comment type="caution">
    <text evidence="1">The sequence shown here is derived from an EMBL/GenBank/DDBJ whole genome shotgun (WGS) entry which is preliminary data.</text>
</comment>
<dbReference type="Pfam" id="PF25212">
    <property type="entry name" value="HVO_A0114"/>
    <property type="match status" value="1"/>
</dbReference>
<dbReference type="RefSeq" id="WP_246690770.1">
    <property type="nucleotide sequence ID" value="NZ_VIWP01000003.1"/>
</dbReference>
<evidence type="ECO:0000313" key="2">
    <source>
        <dbReference type="Proteomes" id="UP000320653"/>
    </source>
</evidence>
<dbReference type="EMBL" id="VIWP01000003">
    <property type="protein sequence ID" value="TWF54767.1"/>
    <property type="molecule type" value="Genomic_DNA"/>
</dbReference>
<keyword evidence="2" id="KW-1185">Reference proteome</keyword>
<proteinExistence type="predicted"/>
<dbReference type="Gene3D" id="1.10.10.10">
    <property type="entry name" value="Winged helix-like DNA-binding domain superfamily/Winged helix DNA-binding domain"/>
    <property type="match status" value="1"/>
</dbReference>
<gene>
    <name evidence="1" type="ORF">FHW37_103637</name>
</gene>
<dbReference type="InterPro" id="IPR036390">
    <property type="entry name" value="WH_DNA-bd_sf"/>
</dbReference>
<dbReference type="InterPro" id="IPR036388">
    <property type="entry name" value="WH-like_DNA-bd_sf"/>
</dbReference>
<organism evidence="1 2">
    <name type="scientific">Neorhizobium alkalisoli</name>
    <dbReference type="NCBI Taxonomy" id="528178"/>
    <lineage>
        <taxon>Bacteria</taxon>
        <taxon>Pseudomonadati</taxon>
        <taxon>Pseudomonadota</taxon>
        <taxon>Alphaproteobacteria</taxon>
        <taxon>Hyphomicrobiales</taxon>
        <taxon>Rhizobiaceae</taxon>
        <taxon>Rhizobium/Agrobacterium group</taxon>
        <taxon>Neorhizobium</taxon>
    </lineage>
</organism>
<reference evidence="1 2" key="1">
    <citation type="submission" date="2019-06" db="EMBL/GenBank/DDBJ databases">
        <title>Sorghum-associated microbial communities from plants grown in Nebraska, USA.</title>
        <authorList>
            <person name="Schachtman D."/>
        </authorList>
    </citation>
    <scope>NUCLEOTIDE SEQUENCE [LARGE SCALE GENOMIC DNA]</scope>
    <source>
        <strain evidence="1 2">1225</strain>
    </source>
</reference>
<dbReference type="SUPFAM" id="SSF46785">
    <property type="entry name" value="Winged helix' DNA-binding domain"/>
    <property type="match status" value="1"/>
</dbReference>
<dbReference type="AlphaFoldDB" id="A0A561QWL9"/>
<dbReference type="Proteomes" id="UP000320653">
    <property type="component" value="Unassembled WGS sequence"/>
</dbReference>
<sequence length="106" mass="11717">MADTRLAMMAVENGEILEPEFLYSFPSWKVLHQTLTPPRLEIIQAMAAQGPLTVEEIARRVGHDVEAVEADVIALRNCGVIDKAADGCVEFPYDRIHLDLEIEAAA</sequence>
<evidence type="ECO:0000313" key="1">
    <source>
        <dbReference type="EMBL" id="TWF54767.1"/>
    </source>
</evidence>
<accession>A0A561QWL9</accession>